<dbReference type="EMBL" id="KE346360">
    <property type="protein sequence ID" value="KJE89323.1"/>
    <property type="molecule type" value="Genomic_DNA"/>
</dbReference>
<dbReference type="AlphaFoldDB" id="A0A0D2WJ70"/>
<dbReference type="InterPro" id="IPR036322">
    <property type="entry name" value="WD40_repeat_dom_sf"/>
</dbReference>
<name>A0A0D2WJ70_CAPO3</name>
<sequence>MEALVPHYSPVRSCAVGSQITTDCAPAYNQHSHQHRQESEVELYVLELANSPSSELLGAATSDGQIRILDKASLRVSRVTFARSNPNLLMSAGTDGRVLVLGWDLRTAFAGNHHGHSSSSSNVLPAMEFRARQGDRFVSMDVACDDVLVAAGTELSGDSGSILIWDSRASRKTLHTFHESHTDDVTSLEFHPHAPARFVTGSEDGLVCLFDLNVDMTSQVPTDMVVEEEATPEEKATLAVMNAEASVHRVGIFGPSGEFVYALTGSQELRLWNGAEASQLAAYSSVRESLNEHCMNANAQQAGVEAPHVDYLIATKYHAPSERFYLIGGDFSGGVHFAHVSLSSIDYIRSLRTSAHNAVIRCVDWDGPESLLYTGGEDELVCQWSAER</sequence>
<keyword evidence="2" id="KW-0677">Repeat</keyword>
<dbReference type="OrthoDB" id="194358at2759"/>
<reference evidence="5" key="1">
    <citation type="submission" date="2011-02" db="EMBL/GenBank/DDBJ databases">
        <title>The Genome Sequence of Capsaspora owczarzaki ATCC 30864.</title>
        <authorList>
            <person name="Russ C."/>
            <person name="Cuomo C."/>
            <person name="Burger G."/>
            <person name="Gray M.W."/>
            <person name="Holland P.W.H."/>
            <person name="King N."/>
            <person name="Lang F.B.F."/>
            <person name="Roger A.J."/>
            <person name="Ruiz-Trillo I."/>
            <person name="Young S.K."/>
            <person name="Zeng Q."/>
            <person name="Gargeya S."/>
            <person name="Alvarado L."/>
            <person name="Berlin A."/>
            <person name="Chapman S.B."/>
            <person name="Chen Z."/>
            <person name="Freedman E."/>
            <person name="Gellesch M."/>
            <person name="Goldberg J."/>
            <person name="Griggs A."/>
            <person name="Gujja S."/>
            <person name="Heilman E."/>
            <person name="Heiman D."/>
            <person name="Howarth C."/>
            <person name="Mehta T."/>
            <person name="Neiman D."/>
            <person name="Pearson M."/>
            <person name="Roberts A."/>
            <person name="Saif S."/>
            <person name="Shea T."/>
            <person name="Shenoy N."/>
            <person name="Sisk P."/>
            <person name="Stolte C."/>
            <person name="Sykes S."/>
            <person name="White J."/>
            <person name="Yandava C."/>
            <person name="Haas B."/>
            <person name="Nusbaum C."/>
            <person name="Birren B."/>
        </authorList>
    </citation>
    <scope>NUCLEOTIDE SEQUENCE</scope>
    <source>
        <strain evidence="5">ATCC 30864</strain>
    </source>
</reference>
<protein>
    <submittedName>
        <fullName evidence="4">Uncharacterized protein</fullName>
    </submittedName>
</protein>
<evidence type="ECO:0000256" key="2">
    <source>
        <dbReference type="ARBA" id="ARBA00022737"/>
    </source>
</evidence>
<dbReference type="PROSITE" id="PS50082">
    <property type="entry name" value="WD_REPEATS_2"/>
    <property type="match status" value="2"/>
</dbReference>
<dbReference type="Gene3D" id="2.130.10.10">
    <property type="entry name" value="YVTN repeat-like/Quinoprotein amine dehydrogenase"/>
    <property type="match status" value="2"/>
</dbReference>
<dbReference type="PANTHER" id="PTHR22889">
    <property type="entry name" value="WD REPEAT-CONTAINING PROTEIN 89"/>
    <property type="match status" value="1"/>
</dbReference>
<dbReference type="PANTHER" id="PTHR22889:SF0">
    <property type="entry name" value="WD REPEAT-CONTAINING PROTEIN 89"/>
    <property type="match status" value="1"/>
</dbReference>
<dbReference type="InterPro" id="IPR039328">
    <property type="entry name" value="WDR89"/>
</dbReference>
<dbReference type="SMART" id="SM00320">
    <property type="entry name" value="WD40"/>
    <property type="match status" value="3"/>
</dbReference>
<dbReference type="FunCoup" id="A0A0D2WJ70">
    <property type="interactions" value="259"/>
</dbReference>
<keyword evidence="5" id="KW-1185">Reference proteome</keyword>
<dbReference type="InParanoid" id="A0A0D2WJ70"/>
<proteinExistence type="predicted"/>
<organism evidence="4 5">
    <name type="scientific">Capsaspora owczarzaki (strain ATCC 30864)</name>
    <dbReference type="NCBI Taxonomy" id="595528"/>
    <lineage>
        <taxon>Eukaryota</taxon>
        <taxon>Filasterea</taxon>
        <taxon>Capsaspora</taxon>
    </lineage>
</organism>
<dbReference type="InterPro" id="IPR015943">
    <property type="entry name" value="WD40/YVTN_repeat-like_dom_sf"/>
</dbReference>
<keyword evidence="1 3" id="KW-0853">WD repeat</keyword>
<evidence type="ECO:0000313" key="5">
    <source>
        <dbReference type="Proteomes" id="UP000008743"/>
    </source>
</evidence>
<dbReference type="SUPFAM" id="SSF50978">
    <property type="entry name" value="WD40 repeat-like"/>
    <property type="match status" value="1"/>
</dbReference>
<evidence type="ECO:0000256" key="3">
    <source>
        <dbReference type="PROSITE-ProRule" id="PRU00221"/>
    </source>
</evidence>
<dbReference type="PhylomeDB" id="A0A0D2WJ70"/>
<dbReference type="Proteomes" id="UP000008743">
    <property type="component" value="Unassembled WGS sequence"/>
</dbReference>
<feature type="repeat" description="WD" evidence="3">
    <location>
        <begin position="353"/>
        <end position="388"/>
    </location>
</feature>
<dbReference type="InterPro" id="IPR001680">
    <property type="entry name" value="WD40_rpt"/>
</dbReference>
<dbReference type="Pfam" id="PF00400">
    <property type="entry name" value="WD40"/>
    <property type="match status" value="2"/>
</dbReference>
<gene>
    <name evidence="4" type="ORF">CAOG_000818</name>
</gene>
<evidence type="ECO:0000313" key="4">
    <source>
        <dbReference type="EMBL" id="KJE89323.1"/>
    </source>
</evidence>
<feature type="repeat" description="WD" evidence="3">
    <location>
        <begin position="178"/>
        <end position="220"/>
    </location>
</feature>
<dbReference type="STRING" id="595528.A0A0D2WJ70"/>
<evidence type="ECO:0000256" key="1">
    <source>
        <dbReference type="ARBA" id="ARBA00022574"/>
    </source>
</evidence>
<dbReference type="PROSITE" id="PS50294">
    <property type="entry name" value="WD_REPEATS_REGION"/>
    <property type="match status" value="1"/>
</dbReference>
<accession>A0A0D2WJ70</accession>